<dbReference type="EMBL" id="FNAG01000002">
    <property type="protein sequence ID" value="SDD38236.1"/>
    <property type="molecule type" value="Genomic_DNA"/>
</dbReference>
<sequence>MGILDELKQEAERRRTGEMAALQEEPKEGLWTERLGPKVQNLYEFLKQLSTHLNELKKRIRVVYSLPGYGDVVAQVEAPYALRATPGADNVEIQFECFATVVSEECPVLETEGLVRTQAVSQIFSKHRLSGLQESRKNANGEVVAGRFQARGRIPLTLSIEAGQALGVARITLTNFYGFATTVRSFRHQQLTPELFDSLGRYLTHDDASFGRESVDEEVRRTLAAKVQREQAKRRIEQDLAEQAVEDEERVRSLMAGSRLVQMIQKLMGR</sequence>
<dbReference type="STRING" id="265719.SAMN04488509_102241"/>
<dbReference type="OrthoDB" id="5951702at2"/>
<evidence type="ECO:0000313" key="2">
    <source>
        <dbReference type="Proteomes" id="UP000199603"/>
    </source>
</evidence>
<proteinExistence type="predicted"/>
<evidence type="ECO:0000313" key="1">
    <source>
        <dbReference type="EMBL" id="SDD38236.1"/>
    </source>
</evidence>
<dbReference type="Proteomes" id="UP000199603">
    <property type="component" value="Unassembled WGS sequence"/>
</dbReference>
<accession>A0A1G6UC06</accession>
<dbReference type="RefSeq" id="WP_091240025.1">
    <property type="nucleotide sequence ID" value="NZ_FNAG01000002.1"/>
</dbReference>
<reference evidence="1 2" key="1">
    <citation type="submission" date="2016-10" db="EMBL/GenBank/DDBJ databases">
        <authorList>
            <person name="de Groot N.N."/>
        </authorList>
    </citation>
    <scope>NUCLEOTIDE SEQUENCE [LARGE SCALE GENOMIC DNA]</scope>
    <source>
        <strain evidence="1 2">DSM 16957</strain>
    </source>
</reference>
<dbReference type="AlphaFoldDB" id="A0A1G6UC06"/>
<gene>
    <name evidence="1" type="ORF">SAMN04488509_102241</name>
</gene>
<keyword evidence="2" id="KW-1185">Reference proteome</keyword>
<organism evidence="1 2">
    <name type="scientific">Aquimonas voraii</name>
    <dbReference type="NCBI Taxonomy" id="265719"/>
    <lineage>
        <taxon>Bacteria</taxon>
        <taxon>Pseudomonadati</taxon>
        <taxon>Pseudomonadota</taxon>
        <taxon>Gammaproteobacteria</taxon>
        <taxon>Lysobacterales</taxon>
        <taxon>Lysobacteraceae</taxon>
        <taxon>Aquimonas</taxon>
    </lineage>
</organism>
<name>A0A1G6UC06_9GAMM</name>
<protein>
    <submittedName>
        <fullName evidence="1">Uncharacterized protein</fullName>
    </submittedName>
</protein>